<evidence type="ECO:0000313" key="11">
    <source>
        <dbReference type="EMBL" id="TQB69378.1"/>
    </source>
</evidence>
<evidence type="ECO:0000313" key="12">
    <source>
        <dbReference type="Proteomes" id="UP000319663"/>
    </source>
</evidence>
<evidence type="ECO:0000256" key="3">
    <source>
        <dbReference type="ARBA" id="ARBA00021759"/>
    </source>
</evidence>
<feature type="region of interest" description="Disordered" evidence="9">
    <location>
        <begin position="445"/>
        <end position="483"/>
    </location>
</feature>
<keyword evidence="5" id="KW-0227">DNA damage</keyword>
<feature type="region of interest" description="Disordered" evidence="9">
    <location>
        <begin position="1"/>
        <end position="128"/>
    </location>
</feature>
<keyword evidence="7" id="KW-0862">Zinc</keyword>
<dbReference type="GO" id="GO:0008081">
    <property type="term" value="F:phosphoric diester hydrolase activity"/>
    <property type="evidence" value="ECO:0007669"/>
    <property type="project" value="TreeGrafter"/>
</dbReference>
<keyword evidence="4" id="KW-0479">Metal-binding</keyword>
<dbReference type="PROSITE" id="PS00731">
    <property type="entry name" value="AP_NUCLEASE_F2_3"/>
    <property type="match status" value="1"/>
</dbReference>
<reference evidence="11 12" key="1">
    <citation type="submission" date="2019-06" db="EMBL/GenBank/DDBJ databases">
        <title>Wine fermentation using esterase from Monascus purpureus.</title>
        <authorList>
            <person name="Geng C."/>
            <person name="Zhang Y."/>
        </authorList>
    </citation>
    <scope>NUCLEOTIDE SEQUENCE [LARGE SCALE GENOMIC DNA]</scope>
    <source>
        <strain evidence="11">HQ1</strain>
    </source>
</reference>
<protein>
    <recommendedName>
        <fullName evidence="3">Apurinic-apyrimidinic endonuclease 1</fullName>
    </recommendedName>
</protein>
<feature type="compositionally biased region" description="Acidic residues" evidence="9">
    <location>
        <begin position="117"/>
        <end position="127"/>
    </location>
</feature>
<name>A0A507QLI5_MONPU</name>
<evidence type="ECO:0000256" key="9">
    <source>
        <dbReference type="SAM" id="MobiDB-lite"/>
    </source>
</evidence>
<evidence type="ECO:0000256" key="6">
    <source>
        <dbReference type="ARBA" id="ARBA00022801"/>
    </source>
</evidence>
<dbReference type="SUPFAM" id="SSF51658">
    <property type="entry name" value="Xylose isomerase-like"/>
    <property type="match status" value="1"/>
</dbReference>
<dbReference type="InterPro" id="IPR013022">
    <property type="entry name" value="Xyl_isomerase-like_TIM-brl"/>
</dbReference>
<comment type="cofactor">
    <cofactor evidence="1">
        <name>Zn(2+)</name>
        <dbReference type="ChEBI" id="CHEBI:29105"/>
    </cofactor>
</comment>
<dbReference type="AlphaFoldDB" id="A0A507QLI5"/>
<dbReference type="InterPro" id="IPR018246">
    <property type="entry name" value="AP_endonuc_F2_Zn_BS"/>
</dbReference>
<dbReference type="GO" id="GO:0003906">
    <property type="term" value="F:DNA-(apurinic or apyrimidinic site) endonuclease activity"/>
    <property type="evidence" value="ECO:0007669"/>
    <property type="project" value="TreeGrafter"/>
</dbReference>
<dbReference type="GO" id="GO:0006284">
    <property type="term" value="P:base-excision repair"/>
    <property type="evidence" value="ECO:0007669"/>
    <property type="project" value="TreeGrafter"/>
</dbReference>
<dbReference type="OrthoDB" id="7663182at2759"/>
<evidence type="ECO:0000256" key="4">
    <source>
        <dbReference type="ARBA" id="ARBA00022723"/>
    </source>
</evidence>
<feature type="compositionally biased region" description="Basic residues" evidence="9">
    <location>
        <begin position="468"/>
        <end position="479"/>
    </location>
</feature>
<dbReference type="Gene3D" id="3.20.20.150">
    <property type="entry name" value="Divalent-metal-dependent TIM barrel enzymes"/>
    <property type="match status" value="1"/>
</dbReference>
<evidence type="ECO:0000259" key="10">
    <source>
        <dbReference type="Pfam" id="PF01261"/>
    </source>
</evidence>
<dbReference type="GO" id="GO:0005739">
    <property type="term" value="C:mitochondrion"/>
    <property type="evidence" value="ECO:0007669"/>
    <property type="project" value="TreeGrafter"/>
</dbReference>
<evidence type="ECO:0000256" key="1">
    <source>
        <dbReference type="ARBA" id="ARBA00001947"/>
    </source>
</evidence>
<gene>
    <name evidence="11" type="ORF">MPDQ_001917</name>
</gene>
<dbReference type="PANTHER" id="PTHR21445:SF0">
    <property type="entry name" value="APURINIC-APYRIMIDINIC ENDONUCLEASE"/>
    <property type="match status" value="1"/>
</dbReference>
<dbReference type="EMBL" id="VIFY01000156">
    <property type="protein sequence ID" value="TQB69378.1"/>
    <property type="molecule type" value="Genomic_DNA"/>
</dbReference>
<comment type="similarity">
    <text evidence="2">Belongs to the AP endonuclease 2 family.</text>
</comment>
<keyword evidence="12" id="KW-1185">Reference proteome</keyword>
<feature type="region of interest" description="Disordered" evidence="9">
    <location>
        <begin position="521"/>
        <end position="591"/>
    </location>
</feature>
<dbReference type="Proteomes" id="UP000319663">
    <property type="component" value="Unassembled WGS sequence"/>
</dbReference>
<dbReference type="Pfam" id="PF01261">
    <property type="entry name" value="AP_endonuc_2"/>
    <property type="match status" value="1"/>
</dbReference>
<dbReference type="PANTHER" id="PTHR21445">
    <property type="entry name" value="ENDONUCLEASE IV ENDODEOXYRIBONUCLEASE IV"/>
    <property type="match status" value="1"/>
</dbReference>
<dbReference type="PROSITE" id="PS51432">
    <property type="entry name" value="AP_NUCLEASE_F2_4"/>
    <property type="match status" value="1"/>
</dbReference>
<dbReference type="GO" id="GO:0005634">
    <property type="term" value="C:nucleus"/>
    <property type="evidence" value="ECO:0007669"/>
    <property type="project" value="TreeGrafter"/>
</dbReference>
<keyword evidence="6" id="KW-0378">Hydrolase</keyword>
<dbReference type="FunFam" id="3.20.20.150:FF:000001">
    <property type="entry name" value="Probable endonuclease 4"/>
    <property type="match status" value="1"/>
</dbReference>
<dbReference type="CDD" id="cd00019">
    <property type="entry name" value="AP2Ec"/>
    <property type="match status" value="1"/>
</dbReference>
<dbReference type="InterPro" id="IPR036237">
    <property type="entry name" value="Xyl_isomerase-like_sf"/>
</dbReference>
<dbReference type="GO" id="GO:0003677">
    <property type="term" value="F:DNA binding"/>
    <property type="evidence" value="ECO:0007669"/>
    <property type="project" value="InterPro"/>
</dbReference>
<feature type="compositionally biased region" description="Low complexity" evidence="9">
    <location>
        <begin position="1"/>
        <end position="27"/>
    </location>
</feature>
<accession>A0A507QLI5</accession>
<dbReference type="NCBIfam" id="TIGR00587">
    <property type="entry name" value="nfo"/>
    <property type="match status" value="1"/>
</dbReference>
<dbReference type="SMART" id="SM00518">
    <property type="entry name" value="AP2Ec"/>
    <property type="match status" value="1"/>
</dbReference>
<evidence type="ECO:0000256" key="5">
    <source>
        <dbReference type="ARBA" id="ARBA00022763"/>
    </source>
</evidence>
<feature type="compositionally biased region" description="Basic and acidic residues" evidence="9">
    <location>
        <begin position="523"/>
        <end position="544"/>
    </location>
</feature>
<feature type="compositionally biased region" description="Acidic residues" evidence="9">
    <location>
        <begin position="452"/>
        <end position="461"/>
    </location>
</feature>
<evidence type="ECO:0000256" key="8">
    <source>
        <dbReference type="ARBA" id="ARBA00023204"/>
    </source>
</evidence>
<dbReference type="InterPro" id="IPR001719">
    <property type="entry name" value="AP_endonuc_2"/>
</dbReference>
<organism evidence="11 12">
    <name type="scientific">Monascus purpureus</name>
    <name type="common">Red mold</name>
    <name type="synonym">Monascus anka</name>
    <dbReference type="NCBI Taxonomy" id="5098"/>
    <lineage>
        <taxon>Eukaryota</taxon>
        <taxon>Fungi</taxon>
        <taxon>Dikarya</taxon>
        <taxon>Ascomycota</taxon>
        <taxon>Pezizomycotina</taxon>
        <taxon>Eurotiomycetes</taxon>
        <taxon>Eurotiomycetidae</taxon>
        <taxon>Eurotiales</taxon>
        <taxon>Aspergillaceae</taxon>
        <taxon>Monascus</taxon>
    </lineage>
</organism>
<dbReference type="STRING" id="5098.A0A507QLI5"/>
<proteinExistence type="inferred from homology"/>
<sequence length="591" mass="65342">MAASASTRRNSSKAAAASRGNGSKRGSTQIDTGEQSPLRRSKRLKSSDDLGSPAPCQSTVEPEIEKNTLPIVDSEEKKIAVISSGQEVKEEEEEKEEVSAIIASPNRKGRVAKQEPVEEIDEKGEGEEITKVGSKTSKTLKTSKNQRMKKESKEVVIMPLAARTQGLRMFVGAHVSAAKGVFNAVNNSVHIGGNAFALFLKSQRKWDNPPLQDDHRDQFRQLCREQAYDASKYILPHGSYLVNLAQGDKAKAKQAYDSFLDDLRRCEELGISLYNFHPGSANQSSLSEALERLAKALTNALSATSTVVPVLETMCGHGTTIGGSLTDFQQLLRLIPQKYHSRIGICIDTCHSFAAGYDLASPTGFKQFMSEFEDVVGIQYLRALHLNDSRAPRGSKRDLHANIGTGFLGLRAFHNVMNEPRFEGLPMILETPIDRPVEEIKKDTAVAHGEDASDEDGDSCCESDSQKKKQKKTKQKSKKATASVLPDPGVWAREIKLLESLIGMDPEGAEFKALEAQLAEEGQEMRQKYQEQYERKLEAEEKQKNKLKNKKNAAAAKDQKTLVDMMKGSSSQKRKTSRRRQDEQVTDEGEN</sequence>
<dbReference type="GO" id="GO:0008270">
    <property type="term" value="F:zinc ion binding"/>
    <property type="evidence" value="ECO:0007669"/>
    <property type="project" value="InterPro"/>
</dbReference>
<dbReference type="PROSITE" id="PS00730">
    <property type="entry name" value="AP_NUCLEASE_F2_2"/>
    <property type="match status" value="1"/>
</dbReference>
<feature type="domain" description="Xylose isomerase-like TIM barrel" evidence="10">
    <location>
        <begin position="190"/>
        <end position="441"/>
    </location>
</feature>
<comment type="caution">
    <text evidence="11">The sequence shown here is derived from an EMBL/GenBank/DDBJ whole genome shotgun (WGS) entry which is preliminary data.</text>
</comment>
<dbReference type="HAMAP" id="MF_00152">
    <property type="entry name" value="Nfo"/>
    <property type="match status" value="1"/>
</dbReference>
<keyword evidence="8" id="KW-0234">DNA repair</keyword>
<evidence type="ECO:0000256" key="2">
    <source>
        <dbReference type="ARBA" id="ARBA00005340"/>
    </source>
</evidence>
<evidence type="ECO:0000256" key="7">
    <source>
        <dbReference type="ARBA" id="ARBA00022833"/>
    </source>
</evidence>